<accession>A0A653LDK3</accession>
<gene>
    <name evidence="1" type="ORF">AERO8C_90085</name>
</gene>
<dbReference type="Proteomes" id="UP000439123">
    <property type="component" value="Unassembled WGS sequence"/>
</dbReference>
<dbReference type="EMBL" id="CABWLC010000022">
    <property type="protein sequence ID" value="VXA89381.1"/>
    <property type="molecule type" value="Genomic_DNA"/>
</dbReference>
<evidence type="ECO:0000313" key="1">
    <source>
        <dbReference type="EMBL" id="VXA89381.1"/>
    </source>
</evidence>
<proteinExistence type="predicted"/>
<evidence type="ECO:0000313" key="2">
    <source>
        <dbReference type="Proteomes" id="UP000439123"/>
    </source>
</evidence>
<protein>
    <submittedName>
        <fullName evidence="1">Uncharacterized protein</fullName>
    </submittedName>
</protein>
<organism evidence="1 2">
    <name type="scientific">Aeromonas veronii</name>
    <dbReference type="NCBI Taxonomy" id="654"/>
    <lineage>
        <taxon>Bacteria</taxon>
        <taxon>Pseudomonadati</taxon>
        <taxon>Pseudomonadota</taxon>
        <taxon>Gammaproteobacteria</taxon>
        <taxon>Aeromonadales</taxon>
        <taxon>Aeromonadaceae</taxon>
        <taxon>Aeromonas</taxon>
    </lineage>
</organism>
<name>A0A653LDK3_AERVE</name>
<sequence>MFRLLSCAKGIYAKELIDGEDIQIYKAKHDVKKLIYEC</sequence>
<reference evidence="1 2" key="1">
    <citation type="submission" date="2019-10" db="EMBL/GenBank/DDBJ databases">
        <authorList>
            <person name="Karimi E."/>
        </authorList>
    </citation>
    <scope>NUCLEOTIDE SEQUENCE [LARGE SCALE GENOMIC DNA]</scope>
    <source>
        <strain evidence="1">Aeromonas sp. 8C</strain>
    </source>
</reference>
<dbReference type="AlphaFoldDB" id="A0A653LDK3"/>